<organism evidence="7 8">
    <name type="scientific">Bradymonas sediminis</name>
    <dbReference type="NCBI Taxonomy" id="1548548"/>
    <lineage>
        <taxon>Bacteria</taxon>
        <taxon>Deltaproteobacteria</taxon>
        <taxon>Bradymonadales</taxon>
        <taxon>Bradymonadaceae</taxon>
        <taxon>Bradymonas</taxon>
    </lineage>
</organism>
<comment type="subcellular location">
    <subcellularLocation>
        <location evidence="5">Cytoplasm</location>
    </subcellularLocation>
</comment>
<evidence type="ECO:0000256" key="5">
    <source>
        <dbReference type="RuleBase" id="RU362024"/>
    </source>
</evidence>
<proteinExistence type="inferred from homology"/>
<dbReference type="PIRSF" id="PIRSF004808">
    <property type="entry name" value="LasT"/>
    <property type="match status" value="1"/>
</dbReference>
<dbReference type="InterPro" id="IPR004384">
    <property type="entry name" value="RNA_MeTrfase_TrmJ/LasT"/>
</dbReference>
<evidence type="ECO:0000313" key="8">
    <source>
        <dbReference type="Proteomes" id="UP000249799"/>
    </source>
</evidence>
<accession>A0A2Z4FLF5</accession>
<dbReference type="PANTHER" id="PTHR42786:SF2">
    <property type="entry name" value="TRNA (CYTIDINE_URIDINE-2'-O-)-METHYLTRANSFERASE TRMJ"/>
    <property type="match status" value="1"/>
</dbReference>
<dbReference type="GO" id="GO:0003723">
    <property type="term" value="F:RNA binding"/>
    <property type="evidence" value="ECO:0007669"/>
    <property type="project" value="InterPro"/>
</dbReference>
<evidence type="ECO:0000259" key="6">
    <source>
        <dbReference type="Pfam" id="PF00588"/>
    </source>
</evidence>
<dbReference type="PANTHER" id="PTHR42786">
    <property type="entry name" value="TRNA/RRNA METHYLTRANSFERASE"/>
    <property type="match status" value="1"/>
</dbReference>
<gene>
    <name evidence="5" type="primary">trmJ</name>
    <name evidence="7" type="ORF">DN745_09290</name>
</gene>
<feature type="domain" description="tRNA/rRNA methyltransferase SpoU type" evidence="6">
    <location>
        <begin position="11"/>
        <end position="160"/>
    </location>
</feature>
<protein>
    <recommendedName>
        <fullName evidence="5">tRNA (cytidine/uridine-2'-O-)-methyltransferase TrmJ</fullName>
        <ecNumber evidence="5">2.1.1.200</ecNumber>
    </recommendedName>
    <alternativeName>
        <fullName evidence="5">tRNA (cytidine(32)/uridine(32)-2'-O)-methyltransferase</fullName>
    </alternativeName>
    <alternativeName>
        <fullName evidence="5">tRNA Cm32/Um32 methyltransferase</fullName>
    </alternativeName>
</protein>
<evidence type="ECO:0000256" key="3">
    <source>
        <dbReference type="ARBA" id="ARBA00022679"/>
    </source>
</evidence>
<dbReference type="EMBL" id="CP030032">
    <property type="protein sequence ID" value="AWV89524.1"/>
    <property type="molecule type" value="Genomic_DNA"/>
</dbReference>
<comment type="catalytic activity">
    <reaction evidence="5">
        <text>cytidine(32) in tRNA + S-adenosyl-L-methionine = 2'-O-methylcytidine(32) in tRNA + S-adenosyl-L-homocysteine + H(+)</text>
        <dbReference type="Rhea" id="RHEA:42932"/>
        <dbReference type="Rhea" id="RHEA-COMP:10288"/>
        <dbReference type="Rhea" id="RHEA-COMP:10289"/>
        <dbReference type="ChEBI" id="CHEBI:15378"/>
        <dbReference type="ChEBI" id="CHEBI:57856"/>
        <dbReference type="ChEBI" id="CHEBI:59789"/>
        <dbReference type="ChEBI" id="CHEBI:74495"/>
        <dbReference type="ChEBI" id="CHEBI:82748"/>
        <dbReference type="EC" id="2.1.1.200"/>
    </reaction>
</comment>
<dbReference type="GO" id="GO:0160206">
    <property type="term" value="F:tRNA (cytidine(32)/uridine(32)-2'-O)-methyltransferase activity"/>
    <property type="evidence" value="ECO:0007669"/>
    <property type="project" value="UniProtKB-EC"/>
</dbReference>
<dbReference type="Gene3D" id="3.40.1280.10">
    <property type="match status" value="1"/>
</dbReference>
<name>A0A2Z4FLF5_9DELT</name>
<dbReference type="GO" id="GO:0005829">
    <property type="term" value="C:cytosol"/>
    <property type="evidence" value="ECO:0007669"/>
    <property type="project" value="TreeGrafter"/>
</dbReference>
<dbReference type="AlphaFoldDB" id="A0A2Z4FLF5"/>
<comment type="catalytic activity">
    <reaction evidence="5">
        <text>uridine(32) in tRNA + S-adenosyl-L-methionine = 2'-O-methyluridine(32) in tRNA + S-adenosyl-L-homocysteine + H(+)</text>
        <dbReference type="Rhea" id="RHEA:42936"/>
        <dbReference type="Rhea" id="RHEA-COMP:10107"/>
        <dbReference type="Rhea" id="RHEA-COMP:10290"/>
        <dbReference type="ChEBI" id="CHEBI:15378"/>
        <dbReference type="ChEBI" id="CHEBI:57856"/>
        <dbReference type="ChEBI" id="CHEBI:59789"/>
        <dbReference type="ChEBI" id="CHEBI:65315"/>
        <dbReference type="ChEBI" id="CHEBI:74478"/>
        <dbReference type="EC" id="2.1.1.200"/>
    </reaction>
</comment>
<comment type="subunit">
    <text evidence="5">Homodimer.</text>
</comment>
<evidence type="ECO:0000256" key="1">
    <source>
        <dbReference type="ARBA" id="ARBA00007228"/>
    </source>
</evidence>
<sequence>MTVAVSNLEQIVVILWEPQDDINIGNTVRACKNFGITDIRLVRPRVADPERISISAPKAMDVIESMRHCATLEEALEGCVYALATTARARHQEHIVTEPRGAALKAVEVASSGAGKVAYLFGREDAGLTNEAIDRCHSIITIPTRPDYSSLNLGQAVLLNMWEVFRVATGVGVEEPDVRVARPSSEFPPANLEAMEHMYALIERVIGYTEFFKTPTNDHIMRMLRSVLTRAGLDRREQSTWFGIFHELERTLKKLQLEESE</sequence>
<dbReference type="OrthoDB" id="9806346at2"/>
<keyword evidence="5" id="KW-0819">tRNA processing</keyword>
<dbReference type="InterPro" id="IPR001537">
    <property type="entry name" value="SpoU_MeTrfase"/>
</dbReference>
<dbReference type="InterPro" id="IPR029026">
    <property type="entry name" value="tRNA_m1G_MTases_N"/>
</dbReference>
<evidence type="ECO:0000256" key="2">
    <source>
        <dbReference type="ARBA" id="ARBA00022603"/>
    </source>
</evidence>
<comment type="similarity">
    <text evidence="1">Belongs to the class IV-like SAM-binding methyltransferase superfamily. RNA methyltransferase TrmH family.</text>
</comment>
<reference evidence="7 8" key="1">
    <citation type="submission" date="2018-06" db="EMBL/GenBank/DDBJ databases">
        <title>Lujinxingia sediminis gen. nov. sp. nov., a new facultative anaerobic member of the class Deltaproteobacteria, and proposal of Lujinxingaceae fam. nov.</title>
        <authorList>
            <person name="Guo L.-Y."/>
            <person name="Li C.-M."/>
            <person name="Wang S."/>
            <person name="Du Z.-J."/>
        </authorList>
    </citation>
    <scope>NUCLEOTIDE SEQUENCE [LARGE SCALE GENOMIC DNA]</scope>
    <source>
        <strain evidence="7 8">FA350</strain>
    </source>
</reference>
<evidence type="ECO:0000256" key="4">
    <source>
        <dbReference type="ARBA" id="ARBA00022691"/>
    </source>
</evidence>
<dbReference type="CDD" id="cd18093">
    <property type="entry name" value="SpoU-like_TrmJ"/>
    <property type="match status" value="1"/>
</dbReference>
<dbReference type="EC" id="2.1.1.200" evidence="5"/>
<dbReference type="NCBIfam" id="TIGR00050">
    <property type="entry name" value="rRNA_methyl_1"/>
    <property type="match status" value="1"/>
</dbReference>
<dbReference type="Pfam" id="PF00588">
    <property type="entry name" value="SpoU_methylase"/>
    <property type="match status" value="1"/>
</dbReference>
<keyword evidence="5" id="KW-0963">Cytoplasm</keyword>
<evidence type="ECO:0000313" key="7">
    <source>
        <dbReference type="EMBL" id="AWV89524.1"/>
    </source>
</evidence>
<dbReference type="InterPro" id="IPR029028">
    <property type="entry name" value="Alpha/beta_knot_MTases"/>
</dbReference>
<dbReference type="Gene3D" id="1.10.8.590">
    <property type="match status" value="1"/>
</dbReference>
<dbReference type="KEGG" id="bsed:DN745_09290"/>
<comment type="function">
    <text evidence="5">Catalyzes the formation of 2'O-methylated cytidine (Cm32) or 2'O-methylated uridine (Um32) at position 32 in tRNA.</text>
</comment>
<dbReference type="Proteomes" id="UP000249799">
    <property type="component" value="Chromosome"/>
</dbReference>
<keyword evidence="3" id="KW-0808">Transferase</keyword>
<dbReference type="GO" id="GO:0002128">
    <property type="term" value="P:tRNA nucleoside ribose methylation"/>
    <property type="evidence" value="ECO:0007669"/>
    <property type="project" value="TreeGrafter"/>
</dbReference>
<keyword evidence="2 5" id="KW-0489">Methyltransferase</keyword>
<dbReference type="GO" id="GO:0106339">
    <property type="term" value="F:tRNA (cytidine(32)-2'-O)-methyltransferase activity"/>
    <property type="evidence" value="ECO:0007669"/>
    <property type="project" value="RHEA"/>
</dbReference>
<keyword evidence="8" id="KW-1185">Reference proteome</keyword>
<dbReference type="SUPFAM" id="SSF75217">
    <property type="entry name" value="alpha/beta knot"/>
    <property type="match status" value="1"/>
</dbReference>
<keyword evidence="4 5" id="KW-0949">S-adenosyl-L-methionine</keyword>